<accession>A0AAV4T6T2</accession>
<evidence type="ECO:0000313" key="2">
    <source>
        <dbReference type="Proteomes" id="UP001054945"/>
    </source>
</evidence>
<dbReference type="EMBL" id="BPLR01010487">
    <property type="protein sequence ID" value="GIY39603.1"/>
    <property type="molecule type" value="Genomic_DNA"/>
</dbReference>
<dbReference type="Proteomes" id="UP001054945">
    <property type="component" value="Unassembled WGS sequence"/>
</dbReference>
<comment type="caution">
    <text evidence="1">The sequence shown here is derived from an EMBL/GenBank/DDBJ whole genome shotgun (WGS) entry which is preliminary data.</text>
</comment>
<organism evidence="1 2">
    <name type="scientific">Caerostris extrusa</name>
    <name type="common">Bark spider</name>
    <name type="synonym">Caerostris bankana</name>
    <dbReference type="NCBI Taxonomy" id="172846"/>
    <lineage>
        <taxon>Eukaryota</taxon>
        <taxon>Metazoa</taxon>
        <taxon>Ecdysozoa</taxon>
        <taxon>Arthropoda</taxon>
        <taxon>Chelicerata</taxon>
        <taxon>Arachnida</taxon>
        <taxon>Araneae</taxon>
        <taxon>Araneomorphae</taxon>
        <taxon>Entelegynae</taxon>
        <taxon>Araneoidea</taxon>
        <taxon>Araneidae</taxon>
        <taxon>Caerostris</taxon>
    </lineage>
</organism>
<sequence length="227" mass="26790">MLLNKSFFSGSQKPLFKTFYKRFICRGLLGVLLRLISYLHMSPEIYTVVESIPYRWEEDGFKISLHVLVMYYPYCLKICLMLSVPVRSSYKSSAEQLDIKRQCDNYLQKRRLHLNKHMRYSEKIAPHATSTTYELPFMELPTATYRITPYYCPKLPNTAIHGGRKTNKQPINKTPAWIRSLNRRGDFRLVSNDNDVCSMYSKDFREGTWKTRSLSRETIYLPAKKDE</sequence>
<keyword evidence="2" id="KW-1185">Reference proteome</keyword>
<name>A0AAV4T6T2_CAEEX</name>
<evidence type="ECO:0000313" key="1">
    <source>
        <dbReference type="EMBL" id="GIY39603.1"/>
    </source>
</evidence>
<dbReference type="AlphaFoldDB" id="A0AAV4T6T2"/>
<gene>
    <name evidence="1" type="ORF">CEXT_584201</name>
</gene>
<proteinExistence type="predicted"/>
<reference evidence="1 2" key="1">
    <citation type="submission" date="2021-06" db="EMBL/GenBank/DDBJ databases">
        <title>Caerostris extrusa draft genome.</title>
        <authorList>
            <person name="Kono N."/>
            <person name="Arakawa K."/>
        </authorList>
    </citation>
    <scope>NUCLEOTIDE SEQUENCE [LARGE SCALE GENOMIC DNA]</scope>
</reference>
<protein>
    <submittedName>
        <fullName evidence="1">Uncharacterized protein</fullName>
    </submittedName>
</protein>